<dbReference type="Pfam" id="PF02538">
    <property type="entry name" value="Hydantoinase_B"/>
    <property type="match status" value="1"/>
</dbReference>
<protein>
    <submittedName>
        <fullName evidence="2">Hydantoinase B/oxoprolinase family protein</fullName>
    </submittedName>
</protein>
<dbReference type="InterPro" id="IPR045079">
    <property type="entry name" value="Oxoprolinase-like"/>
</dbReference>
<dbReference type="InterPro" id="IPR003692">
    <property type="entry name" value="Hydantoinase_B"/>
</dbReference>
<sequence length="631" mass="69406">MPARIIETATTPLGGATVDPITLDIIENALRNARVEMDATLFRTALSPGIREQGDAFPLIADRHGRMVVGQFGSFIDGFLRNYDGEIEDGDVIFLNDPYSCEGAISHLNDQLVILPVFRKGRLMAWAAMFGHMTDVGGKVPGSLPTDATSIFEEGFRLPPVKLYRKGQLQEDIVRINVNQSRMPEWCKADLHALVASCRVAARRIDEMCERFGDEVFDTATQELLARNHRAMKHLISTQIGEAPVSFEDYLCDDGRGFGPFKIKCTMWREGERVILDFAGTDPQSTSSINYLLNENMFKMFFGIYMIMVFDPQVLFNDGFYDLVDVRIPEGSLLKPKFPAALSCRTHALGRIFDVLGALLGQKTPEFLCAAGFSSSPHLMFSGHRANDDGGQGDWFQLFQIGFGGIPGRPFGDGADGHSLWPGFTNVPNEFLERYFPMVIERYETVPDSGGAGKFRGGNGILMTYRFTEAGNISIHDDRWFIPPWGVNGGQPAQRSFKTLQRVDGSEQSLPAKCDSIAVQAGDQLHFVTWGAGGWGDPLEREAETVALEVRRGLVTAEGARRYGVVITPALTVDEAATAALRAEMRASRAPLAVFDRGPDLATLRENCLAETGLPAPKPPVWPGRRSAVAA</sequence>
<dbReference type="RefSeq" id="WP_394475971.1">
    <property type="nucleotide sequence ID" value="NZ_JBIGHV010000001.1"/>
</dbReference>
<evidence type="ECO:0000259" key="1">
    <source>
        <dbReference type="Pfam" id="PF02538"/>
    </source>
</evidence>
<evidence type="ECO:0000313" key="3">
    <source>
        <dbReference type="Proteomes" id="UP001606210"/>
    </source>
</evidence>
<gene>
    <name evidence="2" type="ORF">ACG00Y_03410</name>
</gene>
<accession>A0ABW7EX60</accession>
<keyword evidence="3" id="KW-1185">Reference proteome</keyword>
<dbReference type="PANTHER" id="PTHR11365">
    <property type="entry name" value="5-OXOPROLINASE RELATED"/>
    <property type="match status" value="1"/>
</dbReference>
<dbReference type="PANTHER" id="PTHR11365:SF23">
    <property type="entry name" value="HYPOTHETICAL 5-OXOPROLINASE (EUROFUNG)-RELATED"/>
    <property type="match status" value="1"/>
</dbReference>
<name>A0ABW7EX60_9BURK</name>
<organism evidence="2 3">
    <name type="scientific">Pelomonas parva</name>
    <dbReference type="NCBI Taxonomy" id="3299032"/>
    <lineage>
        <taxon>Bacteria</taxon>
        <taxon>Pseudomonadati</taxon>
        <taxon>Pseudomonadota</taxon>
        <taxon>Betaproteobacteria</taxon>
        <taxon>Burkholderiales</taxon>
        <taxon>Sphaerotilaceae</taxon>
        <taxon>Roseateles</taxon>
    </lineage>
</organism>
<dbReference type="EMBL" id="JBIGHV010000001">
    <property type="protein sequence ID" value="MFG6428942.1"/>
    <property type="molecule type" value="Genomic_DNA"/>
</dbReference>
<proteinExistence type="predicted"/>
<comment type="caution">
    <text evidence="2">The sequence shown here is derived from an EMBL/GenBank/DDBJ whole genome shotgun (WGS) entry which is preliminary data.</text>
</comment>
<dbReference type="Proteomes" id="UP001606210">
    <property type="component" value="Unassembled WGS sequence"/>
</dbReference>
<evidence type="ECO:0000313" key="2">
    <source>
        <dbReference type="EMBL" id="MFG6428942.1"/>
    </source>
</evidence>
<feature type="domain" description="Hydantoinase B/oxoprolinase" evidence="1">
    <location>
        <begin position="19"/>
        <end position="538"/>
    </location>
</feature>
<reference evidence="2 3" key="1">
    <citation type="submission" date="2024-08" db="EMBL/GenBank/DDBJ databases">
        <authorList>
            <person name="Lu H."/>
        </authorList>
    </citation>
    <scope>NUCLEOTIDE SEQUENCE [LARGE SCALE GENOMIC DNA]</scope>
    <source>
        <strain evidence="2 3">LYH14W</strain>
    </source>
</reference>